<reference evidence="1 2" key="1">
    <citation type="submission" date="2014-12" db="EMBL/GenBank/DDBJ databases">
        <title>Complete genome sequence of Bifidobacterium longum subsp. infantis BT1.</title>
        <authorList>
            <person name="Kim J.F."/>
            <person name="Kwak M.-J."/>
        </authorList>
    </citation>
    <scope>NUCLEOTIDE SEQUENCE [LARGE SCALE GENOMIC DNA]</scope>
    <source>
        <strain evidence="1 2">BT1</strain>
    </source>
</reference>
<dbReference type="EMBL" id="CP010411">
    <property type="protein sequence ID" value="ALE09992.1"/>
    <property type="molecule type" value="Genomic_DNA"/>
</dbReference>
<dbReference type="Proteomes" id="UP000067206">
    <property type="component" value="Chromosome"/>
</dbReference>
<sequence length="103" mass="12094">MERLFAALQEERIIGVEIRVLAMDSTSVKVHQHAVVPPKRSRTDPWDYDREAHKGRNMVERVFNRMKHHRKAATRYDRLDATFLANLQLILITIQLKNTSKTN</sequence>
<gene>
    <name evidence="1" type="ORF">RY67_1992</name>
</gene>
<dbReference type="PATRIC" id="fig|1682.24.peg.1938"/>
<evidence type="ECO:0000313" key="2">
    <source>
        <dbReference type="Proteomes" id="UP000067206"/>
    </source>
</evidence>
<name>A0A0M4MI88_BIFLI</name>
<dbReference type="AlphaFoldDB" id="A0A0M4MI88"/>
<accession>A0A0M4MI88</accession>
<proteinExistence type="predicted"/>
<protein>
    <submittedName>
        <fullName evidence="1">Putative transposase</fullName>
    </submittedName>
</protein>
<evidence type="ECO:0000313" key="1">
    <source>
        <dbReference type="EMBL" id="ALE09992.1"/>
    </source>
</evidence>
<organism evidence="1 2">
    <name type="scientific">Bifidobacterium longum subsp. infantis</name>
    <dbReference type="NCBI Taxonomy" id="1682"/>
    <lineage>
        <taxon>Bacteria</taxon>
        <taxon>Bacillati</taxon>
        <taxon>Actinomycetota</taxon>
        <taxon>Actinomycetes</taxon>
        <taxon>Bifidobacteriales</taxon>
        <taxon>Bifidobacteriaceae</taxon>
        <taxon>Bifidobacterium</taxon>
    </lineage>
</organism>